<keyword evidence="1" id="KW-0175">Coiled coil</keyword>
<feature type="coiled-coil region" evidence="1">
    <location>
        <begin position="666"/>
        <end position="693"/>
    </location>
</feature>
<proteinExistence type="predicted"/>
<dbReference type="Proteomes" id="UP000580856">
    <property type="component" value="Unassembled WGS sequence"/>
</dbReference>
<dbReference type="CDD" id="cd06339">
    <property type="entry name" value="PBP1_YraM_LppC_lipoprotein-like"/>
    <property type="match status" value="1"/>
</dbReference>
<gene>
    <name evidence="2" type="ORF">GGQ74_003149</name>
</gene>
<dbReference type="SUPFAM" id="SSF53822">
    <property type="entry name" value="Periplasmic binding protein-like I"/>
    <property type="match status" value="1"/>
</dbReference>
<evidence type="ECO:0000313" key="2">
    <source>
        <dbReference type="EMBL" id="NJB69447.1"/>
    </source>
</evidence>
<accession>A0A846QQJ7</accession>
<evidence type="ECO:0000256" key="1">
    <source>
        <dbReference type="SAM" id="Coils"/>
    </source>
</evidence>
<evidence type="ECO:0000313" key="3">
    <source>
        <dbReference type="Proteomes" id="UP000580856"/>
    </source>
</evidence>
<dbReference type="EMBL" id="JAATJA010000005">
    <property type="protein sequence ID" value="NJB69447.1"/>
    <property type="molecule type" value="Genomic_DNA"/>
</dbReference>
<dbReference type="Gene3D" id="3.40.50.2300">
    <property type="match status" value="2"/>
</dbReference>
<keyword evidence="3" id="KW-1185">Reference proteome</keyword>
<dbReference type="Gene3D" id="1.25.40.10">
    <property type="entry name" value="Tetratricopeptide repeat domain"/>
    <property type="match status" value="1"/>
</dbReference>
<dbReference type="InterPro" id="IPR028082">
    <property type="entry name" value="Peripla_BP_I"/>
</dbReference>
<protein>
    <recommendedName>
        <fullName evidence="4">Leucine-binding protein domain-containing protein</fullName>
    </recommendedName>
</protein>
<dbReference type="InterPro" id="IPR011990">
    <property type="entry name" value="TPR-like_helical_dom_sf"/>
</dbReference>
<organism evidence="2 3">
    <name type="scientific">Desulfobaculum xiamenense</name>
    <dbReference type="NCBI Taxonomy" id="995050"/>
    <lineage>
        <taxon>Bacteria</taxon>
        <taxon>Pseudomonadati</taxon>
        <taxon>Thermodesulfobacteriota</taxon>
        <taxon>Desulfovibrionia</taxon>
        <taxon>Desulfovibrionales</taxon>
        <taxon>Desulfovibrionaceae</taxon>
        <taxon>Desulfobaculum</taxon>
    </lineage>
</organism>
<evidence type="ECO:0008006" key="4">
    <source>
        <dbReference type="Google" id="ProtNLM"/>
    </source>
</evidence>
<sequence length="729" mass="80553">MKNTRDRSAIMNAARLVAALLAIALLTTALGCGKKRLPTTPAPAQGTPSAATLAEDARAAWDSGDFSRSELLYNSLIERGGLAPAQEREALLRLAASAVKNAHEHLALQTLERLNAIAPAMRDAWEWHTVYADALEGLGRRETVRKHLAGLLRDTARPWELRFRAGITLARLQWNEKAYEQAMRTLSGVYDASPDPARVSRGQLERALATELSETQDALVADLALIIPDDARNVFPYTIIRLEKARRLAASEATWPAAWHQFNQLAREGNFADAGLVSRTLAPFLDRREIPGGGVALALPLSGPYAEIGWKILRGAGVAQWHALMNGEQLNIRVINTEAPGWRQQLAELPRDYAVVGGPLRSTTFQTIHANGLTAERPYFAFLSSLGSASEGHDAWRFFSSPQDQVRTLLSLAVDQFGILDLATLHPDDAFGSRLSAIFRTEAEARMAHISATGSYPPAQPTIWGEKVRELLSTPPSGDAALRRANAEADGRHAVPEPPFRAVFLPDGWAQAEQLVPQFFYHDEDRLLFLGSSLWAQGILKDNAIEARYFGLSVLPSAWWPQNESQAAKRLLADLHQDGLGEPDLWTALGYDFIRFAERLGPIRSADPDVVTPAARAAAQSMDWSMAPISWDENGRARQDMFLFRPTRNGLVHVDPEQLAKRMERIRQLHAERVEMLRDKEELEDLQKILEKTPGNAQVASRVRVLLEKLSARDAGRTTGTDSQAQELQ</sequence>
<dbReference type="RefSeq" id="WP_167942531.1">
    <property type="nucleotide sequence ID" value="NZ_JAATJA010000005.1"/>
</dbReference>
<reference evidence="2 3" key="1">
    <citation type="submission" date="2020-03" db="EMBL/GenBank/DDBJ databases">
        <title>Genomic Encyclopedia of Type Strains, Phase IV (KMG-IV): sequencing the most valuable type-strain genomes for metagenomic binning, comparative biology and taxonomic classification.</title>
        <authorList>
            <person name="Goeker M."/>
        </authorList>
    </citation>
    <scope>NUCLEOTIDE SEQUENCE [LARGE SCALE GENOMIC DNA]</scope>
    <source>
        <strain evidence="2 3">DSM 24233</strain>
    </source>
</reference>
<dbReference type="PROSITE" id="PS51257">
    <property type="entry name" value="PROKAR_LIPOPROTEIN"/>
    <property type="match status" value="1"/>
</dbReference>
<comment type="caution">
    <text evidence="2">The sequence shown here is derived from an EMBL/GenBank/DDBJ whole genome shotgun (WGS) entry which is preliminary data.</text>
</comment>
<dbReference type="AlphaFoldDB" id="A0A846QQJ7"/>
<name>A0A846QQJ7_9BACT</name>